<organism evidence="3 4">
    <name type="scientific">Muraenolepis orangiensis</name>
    <name type="common">Patagonian moray cod</name>
    <dbReference type="NCBI Taxonomy" id="630683"/>
    <lineage>
        <taxon>Eukaryota</taxon>
        <taxon>Metazoa</taxon>
        <taxon>Chordata</taxon>
        <taxon>Craniata</taxon>
        <taxon>Vertebrata</taxon>
        <taxon>Euteleostomi</taxon>
        <taxon>Actinopterygii</taxon>
        <taxon>Neopterygii</taxon>
        <taxon>Teleostei</taxon>
        <taxon>Neoteleostei</taxon>
        <taxon>Acanthomorphata</taxon>
        <taxon>Zeiogadaria</taxon>
        <taxon>Gadariae</taxon>
        <taxon>Gadiformes</taxon>
        <taxon>Muraenolepidoidei</taxon>
        <taxon>Muraenolepididae</taxon>
        <taxon>Muraenolepis</taxon>
    </lineage>
</organism>
<dbReference type="SUPFAM" id="SSF57997">
    <property type="entry name" value="Tropomyosin"/>
    <property type="match status" value="1"/>
</dbReference>
<gene>
    <name evidence="3" type="ORF">NHX12_023331</name>
</gene>
<reference evidence="3" key="1">
    <citation type="submission" date="2022-07" db="EMBL/GenBank/DDBJ databases">
        <title>Chromosome-level genome of Muraenolepis orangiensis.</title>
        <authorList>
            <person name="Kim J."/>
        </authorList>
    </citation>
    <scope>NUCLEOTIDE SEQUENCE</scope>
    <source>
        <strain evidence="3">KU_S4_2022</strain>
        <tissue evidence="3">Muscle</tissue>
    </source>
</reference>
<dbReference type="PANTHER" id="PTHR23171">
    <property type="entry name" value="GDOWN1"/>
    <property type="match status" value="1"/>
</dbReference>
<dbReference type="InterPro" id="IPR051375">
    <property type="entry name" value="Tuftelin_GRINL1A/MYZAP/CCD68"/>
</dbReference>
<name>A0A9Q0ITN9_9TELE</name>
<feature type="region of interest" description="Disordered" evidence="2">
    <location>
        <begin position="1"/>
        <end position="56"/>
    </location>
</feature>
<dbReference type="OrthoDB" id="8944635at2759"/>
<dbReference type="EMBL" id="JANIIK010000039">
    <property type="protein sequence ID" value="KAJ3608801.1"/>
    <property type="molecule type" value="Genomic_DNA"/>
</dbReference>
<evidence type="ECO:0008006" key="5">
    <source>
        <dbReference type="Google" id="ProtNLM"/>
    </source>
</evidence>
<keyword evidence="1" id="KW-0175">Coiled coil</keyword>
<dbReference type="GO" id="GO:0035556">
    <property type="term" value="P:intracellular signal transduction"/>
    <property type="evidence" value="ECO:0007669"/>
    <property type="project" value="TreeGrafter"/>
</dbReference>
<comment type="caution">
    <text evidence="3">The sequence shown here is derived from an EMBL/GenBank/DDBJ whole genome shotgun (WGS) entry which is preliminary data.</text>
</comment>
<dbReference type="PANTHER" id="PTHR23171:SF17">
    <property type="entry name" value="TUFTELIN"/>
    <property type="match status" value="1"/>
</dbReference>
<evidence type="ECO:0000256" key="2">
    <source>
        <dbReference type="SAM" id="MobiDB-lite"/>
    </source>
</evidence>
<feature type="coiled-coil region" evidence="1">
    <location>
        <begin position="190"/>
        <end position="297"/>
    </location>
</feature>
<protein>
    <recommendedName>
        <fullName evidence="5">Tuftelin</fullName>
    </recommendedName>
</protein>
<feature type="region of interest" description="Disordered" evidence="2">
    <location>
        <begin position="123"/>
        <end position="171"/>
    </location>
</feature>
<evidence type="ECO:0000256" key="1">
    <source>
        <dbReference type="SAM" id="Coils"/>
    </source>
</evidence>
<sequence length="322" mass="37003">MSGDEVANRRKPSGTNEERRKGRPSKGSSHNRGHLPKTPEEPCCQGNGDAVATTTREERCLGRHEAAEAITPADVQVEVIKVYLESRKRGAESRRESVKMLTDEVSQIQEVRYSLTTLRAQMAARQNKNNNHSEHPANSYRDTASNNKPPGPNRKPAQMDSEDVVNQNQEESVKLREATKRLYVQLTEAEKRHQDQKDGLQAANSTLQRRLEEETERLQRTQGLSETRDRRVEELERLLGGMEVESTGLKEKMAAGEMELWQLRARTEQGRDEEQRSEVLEKEVAILKEKIHHLDDMLRSQQRKVRHMIEQPYPFIKVIEIN</sequence>
<evidence type="ECO:0000313" key="4">
    <source>
        <dbReference type="Proteomes" id="UP001148018"/>
    </source>
</evidence>
<accession>A0A9Q0ITN9</accession>
<feature type="compositionally biased region" description="Basic residues" evidence="2">
    <location>
        <begin position="21"/>
        <end position="35"/>
    </location>
</feature>
<dbReference type="Proteomes" id="UP001148018">
    <property type="component" value="Unassembled WGS sequence"/>
</dbReference>
<proteinExistence type="predicted"/>
<evidence type="ECO:0000313" key="3">
    <source>
        <dbReference type="EMBL" id="KAJ3608801.1"/>
    </source>
</evidence>
<dbReference type="AlphaFoldDB" id="A0A9Q0ITN9"/>
<keyword evidence="4" id="KW-1185">Reference proteome</keyword>